<dbReference type="InterPro" id="IPR001841">
    <property type="entry name" value="Znf_RING"/>
</dbReference>
<dbReference type="Proteomes" id="UP001151760">
    <property type="component" value="Unassembled WGS sequence"/>
</dbReference>
<keyword evidence="1" id="KW-0479">Metal-binding</keyword>
<dbReference type="Pfam" id="PF13639">
    <property type="entry name" value="zf-RING_2"/>
    <property type="match status" value="1"/>
</dbReference>
<comment type="caution">
    <text evidence="3">The sequence shown here is derived from an EMBL/GenBank/DDBJ whole genome shotgun (WGS) entry which is preliminary data.</text>
</comment>
<keyword evidence="1" id="KW-0863">Zinc-finger</keyword>
<dbReference type="SMART" id="SM00184">
    <property type="entry name" value="RING"/>
    <property type="match status" value="1"/>
</dbReference>
<gene>
    <name evidence="3" type="ORF">Tco_0878103</name>
</gene>
<accession>A0ABQ5BZZ4</accession>
<dbReference type="EMBL" id="BQNB010013714">
    <property type="protein sequence ID" value="GJT19397.1"/>
    <property type="molecule type" value="Genomic_DNA"/>
</dbReference>
<keyword evidence="1" id="KW-0862">Zinc</keyword>
<evidence type="ECO:0000313" key="3">
    <source>
        <dbReference type="EMBL" id="GJT19397.1"/>
    </source>
</evidence>
<reference evidence="3" key="2">
    <citation type="submission" date="2022-01" db="EMBL/GenBank/DDBJ databases">
        <authorList>
            <person name="Yamashiro T."/>
            <person name="Shiraishi A."/>
            <person name="Satake H."/>
            <person name="Nakayama K."/>
        </authorList>
    </citation>
    <scope>NUCLEOTIDE SEQUENCE</scope>
</reference>
<dbReference type="PANTHER" id="PTHR22765">
    <property type="entry name" value="RING FINGER AND PROTEASE ASSOCIATED DOMAIN-CONTAINING"/>
    <property type="match status" value="1"/>
</dbReference>
<dbReference type="PROSITE" id="PS50089">
    <property type="entry name" value="ZF_RING_2"/>
    <property type="match status" value="1"/>
</dbReference>
<dbReference type="PANTHER" id="PTHR22765:SF450">
    <property type="entry name" value="ERAD-ASSOCIATED E3 UBIQUITIN-PROTEIN LIGASE HRD1"/>
    <property type="match status" value="1"/>
</dbReference>
<evidence type="ECO:0000313" key="4">
    <source>
        <dbReference type="Proteomes" id="UP001151760"/>
    </source>
</evidence>
<keyword evidence="4" id="KW-1185">Reference proteome</keyword>
<dbReference type="InterPro" id="IPR013083">
    <property type="entry name" value="Znf_RING/FYVE/PHD"/>
</dbReference>
<reference evidence="3" key="1">
    <citation type="journal article" date="2022" name="Int. J. Mol. Sci.">
        <title>Draft Genome of Tanacetum Coccineum: Genomic Comparison of Closely Related Tanacetum-Family Plants.</title>
        <authorList>
            <person name="Yamashiro T."/>
            <person name="Shiraishi A."/>
            <person name="Nakayama K."/>
            <person name="Satake H."/>
        </authorList>
    </citation>
    <scope>NUCLEOTIDE SEQUENCE</scope>
</reference>
<feature type="domain" description="RING-type" evidence="2">
    <location>
        <begin position="28"/>
        <end position="71"/>
    </location>
</feature>
<sequence length="142" mass="16725">MAALTTKIRHITQTITAAFRHQPPAAACTICMEELVVKGDTNIKQLPCRHKFHASCIRDWLYLKQTCPICRSKIADRYMLVNTHLRVSFKEFKRSKFLWVYQLRELIDALFPEVWNEFKLNLKNKIRARSYIGPARARKSFI</sequence>
<organism evidence="3 4">
    <name type="scientific">Tanacetum coccineum</name>
    <dbReference type="NCBI Taxonomy" id="301880"/>
    <lineage>
        <taxon>Eukaryota</taxon>
        <taxon>Viridiplantae</taxon>
        <taxon>Streptophyta</taxon>
        <taxon>Embryophyta</taxon>
        <taxon>Tracheophyta</taxon>
        <taxon>Spermatophyta</taxon>
        <taxon>Magnoliopsida</taxon>
        <taxon>eudicotyledons</taxon>
        <taxon>Gunneridae</taxon>
        <taxon>Pentapetalae</taxon>
        <taxon>asterids</taxon>
        <taxon>campanulids</taxon>
        <taxon>Asterales</taxon>
        <taxon>Asteraceae</taxon>
        <taxon>Asteroideae</taxon>
        <taxon>Anthemideae</taxon>
        <taxon>Anthemidinae</taxon>
        <taxon>Tanacetum</taxon>
    </lineage>
</organism>
<evidence type="ECO:0000259" key="2">
    <source>
        <dbReference type="PROSITE" id="PS50089"/>
    </source>
</evidence>
<name>A0ABQ5BZZ4_9ASTR</name>
<protein>
    <submittedName>
        <fullName evidence="3">Zinc finger, RING/FYVE/PHD-type containing protein</fullName>
    </submittedName>
</protein>
<proteinExistence type="predicted"/>
<dbReference type="InterPro" id="IPR051826">
    <property type="entry name" value="E3_ubiquitin-ligase_domain"/>
</dbReference>
<dbReference type="SUPFAM" id="SSF57850">
    <property type="entry name" value="RING/U-box"/>
    <property type="match status" value="1"/>
</dbReference>
<evidence type="ECO:0000256" key="1">
    <source>
        <dbReference type="PROSITE-ProRule" id="PRU00175"/>
    </source>
</evidence>
<dbReference type="Gene3D" id="3.30.40.10">
    <property type="entry name" value="Zinc/RING finger domain, C3HC4 (zinc finger)"/>
    <property type="match status" value="1"/>
</dbReference>